<dbReference type="Gene3D" id="1.10.10.60">
    <property type="entry name" value="Homeodomain-like"/>
    <property type="match status" value="1"/>
</dbReference>
<dbReference type="PANTHER" id="PTHR33492">
    <property type="entry name" value="OSJNBA0043A12.37 PROTEIN-RELATED"/>
    <property type="match status" value="1"/>
</dbReference>
<protein>
    <recommendedName>
        <fullName evidence="2">Myb/SANT-like DNA-binding domain-containing protein</fullName>
    </recommendedName>
</protein>
<name>A0A388LX98_CHABU</name>
<reference evidence="3 4" key="1">
    <citation type="journal article" date="2018" name="Cell">
        <title>The Chara Genome: Secondary Complexity and Implications for Plant Terrestrialization.</title>
        <authorList>
            <person name="Nishiyama T."/>
            <person name="Sakayama H."/>
            <person name="Vries J.D."/>
            <person name="Buschmann H."/>
            <person name="Saint-Marcoux D."/>
            <person name="Ullrich K.K."/>
            <person name="Haas F.B."/>
            <person name="Vanderstraeten L."/>
            <person name="Becker D."/>
            <person name="Lang D."/>
            <person name="Vosolsobe S."/>
            <person name="Rombauts S."/>
            <person name="Wilhelmsson P.K.I."/>
            <person name="Janitza P."/>
            <person name="Kern R."/>
            <person name="Heyl A."/>
            <person name="Rumpler F."/>
            <person name="Villalobos L.I.A.C."/>
            <person name="Clay J.M."/>
            <person name="Skokan R."/>
            <person name="Toyoda A."/>
            <person name="Suzuki Y."/>
            <person name="Kagoshima H."/>
            <person name="Schijlen E."/>
            <person name="Tajeshwar N."/>
            <person name="Catarino B."/>
            <person name="Hetherington A.J."/>
            <person name="Saltykova A."/>
            <person name="Bonnot C."/>
            <person name="Breuninger H."/>
            <person name="Symeonidi A."/>
            <person name="Radhakrishnan G.V."/>
            <person name="Van Nieuwerburgh F."/>
            <person name="Deforce D."/>
            <person name="Chang C."/>
            <person name="Karol K.G."/>
            <person name="Hedrich R."/>
            <person name="Ulvskov P."/>
            <person name="Glockner G."/>
            <person name="Delwiche C.F."/>
            <person name="Petrasek J."/>
            <person name="Van de Peer Y."/>
            <person name="Friml J."/>
            <person name="Beilby M."/>
            <person name="Dolan L."/>
            <person name="Kohara Y."/>
            <person name="Sugano S."/>
            <person name="Fujiyama A."/>
            <person name="Delaux P.-M."/>
            <person name="Quint M."/>
            <person name="TheiBen G."/>
            <person name="Hagemann M."/>
            <person name="Harholt J."/>
            <person name="Dunand C."/>
            <person name="Zachgo S."/>
            <person name="Langdale J."/>
            <person name="Maumus F."/>
            <person name="Straeten D.V.D."/>
            <person name="Gould S.B."/>
            <person name="Rensing S.A."/>
        </authorList>
    </citation>
    <scope>NUCLEOTIDE SEQUENCE [LARGE SCALE GENOMIC DNA]</scope>
    <source>
        <strain evidence="3 4">S276</strain>
    </source>
</reference>
<dbReference type="PANTHER" id="PTHR33492:SF14">
    <property type="entry name" value="MYB-LIKE DOMAIN-CONTAINING PROTEIN"/>
    <property type="match status" value="1"/>
</dbReference>
<dbReference type="Pfam" id="PF13837">
    <property type="entry name" value="Myb_DNA-bind_4"/>
    <property type="match status" value="1"/>
</dbReference>
<dbReference type="InterPro" id="IPR044822">
    <property type="entry name" value="Myb_DNA-bind_4"/>
</dbReference>
<dbReference type="OrthoDB" id="1927263at2759"/>
<feature type="region of interest" description="Disordered" evidence="1">
    <location>
        <begin position="365"/>
        <end position="385"/>
    </location>
</feature>
<sequence length="438" mass="47216">MGHTCAHMKPREWKWADVEERPKKVGVEKTADKCGKKWDNLMQQFKKVHLFHGESGKHEFFQLTGKERSARGFNFTMDRAVYEDIKGSTAKSHTINLKNVADTGSSGGVQLSSGFAGSSESVSDGDAGGDDNDEEDKSTKGSSPARGSSGSFGKRKNVRQRTFKVLTECMKKHGTLMTTTMESVSKRTTARCPFVFHNDEWVPKWMTADQATKVVYDVGHPIAHFTPSLLSVIVLVVFTMSSHDGNRGKKRDNLEAAAFVAVKKGHHQPKNKNFQAVAEGPLRGGVARDDKWVRDFEGAGDDNDFVSETEVEAVRQASGVCKADDVIDADAGHLAREVQLDAAPQTAPAERGIARTPVTALPDAQDSTWVQSPPATPHGQAVPEKGGGVEVVVQGCDHGAHRQDPIASQGGAVAGSSRPTAIAATAESRGEGDDDEPW</sequence>
<comment type="caution">
    <text evidence="3">The sequence shown here is derived from an EMBL/GenBank/DDBJ whole genome shotgun (WGS) entry which is preliminary data.</text>
</comment>
<feature type="compositionally biased region" description="Acidic residues" evidence="1">
    <location>
        <begin position="127"/>
        <end position="136"/>
    </location>
</feature>
<evidence type="ECO:0000313" key="3">
    <source>
        <dbReference type="EMBL" id="GBG86936.1"/>
    </source>
</evidence>
<dbReference type="AlphaFoldDB" id="A0A388LX98"/>
<keyword evidence="4" id="KW-1185">Reference proteome</keyword>
<evidence type="ECO:0000259" key="2">
    <source>
        <dbReference type="Pfam" id="PF13837"/>
    </source>
</evidence>
<feature type="domain" description="Myb/SANT-like DNA-binding" evidence="2">
    <location>
        <begin position="9"/>
        <end position="61"/>
    </location>
</feature>
<dbReference type="EMBL" id="BFEA01000587">
    <property type="protein sequence ID" value="GBG86936.1"/>
    <property type="molecule type" value="Genomic_DNA"/>
</dbReference>
<organism evidence="3 4">
    <name type="scientific">Chara braunii</name>
    <name type="common">Braun's stonewort</name>
    <dbReference type="NCBI Taxonomy" id="69332"/>
    <lineage>
        <taxon>Eukaryota</taxon>
        <taxon>Viridiplantae</taxon>
        <taxon>Streptophyta</taxon>
        <taxon>Charophyceae</taxon>
        <taxon>Charales</taxon>
        <taxon>Characeae</taxon>
        <taxon>Chara</taxon>
    </lineage>
</organism>
<feature type="compositionally biased region" description="Low complexity" evidence="1">
    <location>
        <begin position="112"/>
        <end position="125"/>
    </location>
</feature>
<proteinExistence type="predicted"/>
<dbReference type="Proteomes" id="UP000265515">
    <property type="component" value="Unassembled WGS sequence"/>
</dbReference>
<gene>
    <name evidence="3" type="ORF">CBR_g44389</name>
</gene>
<evidence type="ECO:0000313" key="4">
    <source>
        <dbReference type="Proteomes" id="UP000265515"/>
    </source>
</evidence>
<feature type="compositionally biased region" description="Polar residues" evidence="1">
    <location>
        <begin position="140"/>
        <end position="151"/>
    </location>
</feature>
<dbReference type="Gramene" id="GBG86936">
    <property type="protein sequence ID" value="GBG86936"/>
    <property type="gene ID" value="CBR_g44389"/>
</dbReference>
<evidence type="ECO:0000256" key="1">
    <source>
        <dbReference type="SAM" id="MobiDB-lite"/>
    </source>
</evidence>
<accession>A0A388LX98</accession>
<feature type="region of interest" description="Disordered" evidence="1">
    <location>
        <begin position="99"/>
        <end position="156"/>
    </location>
</feature>
<feature type="compositionally biased region" description="Polar residues" evidence="1">
    <location>
        <begin position="99"/>
        <end position="111"/>
    </location>
</feature>
<feature type="region of interest" description="Disordered" evidence="1">
    <location>
        <begin position="400"/>
        <end position="438"/>
    </location>
</feature>